<sequence>MMICDLTSKAISPKPLTKYLTSPLEYKTSNIFFLDQQKLYINAQNLSNEQILFNDDDYGHNDEHMVKTDLSLVKNLMHSNPLDNRKKSAIFCCGDNYNVMNKYMAKTVNKNKPSAPGQAVQIIATQHNAGYTTTPILRNDEDGLLGLLHNLLRRVFQAIVKSDRTFCVCGWIG</sequence>
<dbReference type="Proteomes" id="UP000091820">
    <property type="component" value="Unassembled WGS sequence"/>
</dbReference>
<protein>
    <submittedName>
        <fullName evidence="1">Uncharacterized protein</fullName>
    </submittedName>
</protein>
<reference evidence="1" key="2">
    <citation type="submission" date="2020-05" db="UniProtKB">
        <authorList>
            <consortium name="EnsemblMetazoa"/>
        </authorList>
    </citation>
    <scope>IDENTIFICATION</scope>
    <source>
        <strain evidence="1">IAEA</strain>
    </source>
</reference>
<dbReference type="VEuPathDB" id="VectorBase:GBRI041118"/>
<evidence type="ECO:0000313" key="2">
    <source>
        <dbReference type="Proteomes" id="UP000091820"/>
    </source>
</evidence>
<dbReference type="EnsemblMetazoa" id="GBRI041118-RA">
    <property type="protein sequence ID" value="GBRI041118-PA"/>
    <property type="gene ID" value="GBRI041118"/>
</dbReference>
<name>A0A1A9X1U1_9MUSC</name>
<dbReference type="STRING" id="37001.A0A1A9X1U1"/>
<proteinExistence type="predicted"/>
<organism evidence="1 2">
    <name type="scientific">Glossina brevipalpis</name>
    <dbReference type="NCBI Taxonomy" id="37001"/>
    <lineage>
        <taxon>Eukaryota</taxon>
        <taxon>Metazoa</taxon>
        <taxon>Ecdysozoa</taxon>
        <taxon>Arthropoda</taxon>
        <taxon>Hexapoda</taxon>
        <taxon>Insecta</taxon>
        <taxon>Pterygota</taxon>
        <taxon>Neoptera</taxon>
        <taxon>Endopterygota</taxon>
        <taxon>Diptera</taxon>
        <taxon>Brachycera</taxon>
        <taxon>Muscomorpha</taxon>
        <taxon>Hippoboscoidea</taxon>
        <taxon>Glossinidae</taxon>
        <taxon>Glossina</taxon>
    </lineage>
</organism>
<reference evidence="2" key="1">
    <citation type="submission" date="2014-03" db="EMBL/GenBank/DDBJ databases">
        <authorList>
            <person name="Aksoy S."/>
            <person name="Warren W."/>
            <person name="Wilson R.K."/>
        </authorList>
    </citation>
    <scope>NUCLEOTIDE SEQUENCE [LARGE SCALE GENOMIC DNA]</scope>
    <source>
        <strain evidence="2">IAEA</strain>
    </source>
</reference>
<keyword evidence="2" id="KW-1185">Reference proteome</keyword>
<dbReference type="AlphaFoldDB" id="A0A1A9X1U1"/>
<accession>A0A1A9X1U1</accession>
<evidence type="ECO:0000313" key="1">
    <source>
        <dbReference type="EnsemblMetazoa" id="GBRI041118-PA"/>
    </source>
</evidence>